<accession>U6GS27</accession>
<feature type="non-terminal residue" evidence="2">
    <location>
        <position position="630"/>
    </location>
</feature>
<protein>
    <submittedName>
        <fullName evidence="2">Uncharacterized protein</fullName>
    </submittedName>
</protein>
<dbReference type="OrthoDB" id="10619034at2759"/>
<reference evidence="2" key="1">
    <citation type="submission" date="2013-10" db="EMBL/GenBank/DDBJ databases">
        <title>Genomic analysis of the causative agents of coccidiosis in chickens.</title>
        <authorList>
            <person name="Reid A.J."/>
            <person name="Blake D."/>
            <person name="Billington K."/>
            <person name="Browne H."/>
            <person name="Dunn M."/>
            <person name="Hung S."/>
            <person name="Kawahara F."/>
            <person name="Miranda-Saavedra D."/>
            <person name="Mourier T."/>
            <person name="Nagra H."/>
            <person name="Otto T.D."/>
            <person name="Rawlings N."/>
            <person name="Sanchez A."/>
            <person name="Sanders M."/>
            <person name="Subramaniam C."/>
            <person name="Tay Y."/>
            <person name="Dear P."/>
            <person name="Doerig C."/>
            <person name="Gruber A."/>
            <person name="Parkinson J."/>
            <person name="Shirley M."/>
            <person name="Wan K.L."/>
            <person name="Berriman M."/>
            <person name="Tomley F."/>
            <person name="Pain A."/>
        </authorList>
    </citation>
    <scope>NUCLEOTIDE SEQUENCE</scope>
    <source>
        <strain evidence="2">Houghton</strain>
    </source>
</reference>
<dbReference type="OMA" id="SCERTEG"/>
<sequence length="630" mass="67580">MNLKTLHNAVWTAEERSGEEPRFVPDVYSSAENSTKEAPCLPQASTGTSFRNFGGRGDTTASALESNLMKWFPPDIGRSSRLWTTGQTEDNGRATATTTQAAEPALCGSAGEWKQGANEGLIASSLAPLWTPQDVRPPSTPGGEMSQFEAMLLHSGSAFERTQTGSTAVARGASNSDLQTLVELQVPTVEVANAASVVPGSAAAYSRFVGMDVVNPPEGANCQTLPDAEETAGLRSRKIRAIEKMLSLAAEEFERRAQGVQGQVQRASCVPVIAQEQPQRAGTPKRAVPLPLVCSSGVKLEPGDPPSMQRLMMSRRVSSSVKRDNKVSTVQGQPTGMSMPRSPSAKAQRRSLLQSDGNSTVSAFGGMITTIHSSGTGKYSAPPDHAASSGGNWSINLQPEPSQAGDSKNEKVPTTKGCDVEQGGIANDPYSESQQNGLQPSVGVHAAPMRKSPLSSVISVSETPSNDAGAGSAVVPAAHPFVHLPVVPPEAIKRTFNYRAALLCSIHERTVVPTLRTMRALFAKEVLNWIEVNKLISACERLVNYAFFILQSPDSEMPWRAIRRLGLAFLAFDAMVCTIELLGENMLTGAWWQKFVNVRRANLVVVEKTCTKGDVYFNGMRLCSYICNFK</sequence>
<dbReference type="Proteomes" id="UP000018050">
    <property type="component" value="Unassembled WGS sequence"/>
</dbReference>
<feature type="compositionally biased region" description="Polar residues" evidence="1">
    <location>
        <begin position="351"/>
        <end position="361"/>
    </location>
</feature>
<evidence type="ECO:0000256" key="1">
    <source>
        <dbReference type="SAM" id="MobiDB-lite"/>
    </source>
</evidence>
<evidence type="ECO:0000313" key="2">
    <source>
        <dbReference type="EMBL" id="CDI82053.1"/>
    </source>
</evidence>
<name>U6GS27_EIMAC</name>
<dbReference type="GeneID" id="25274516"/>
<reference evidence="2" key="2">
    <citation type="submission" date="2013-10" db="EMBL/GenBank/DDBJ databases">
        <authorList>
            <person name="Aslett M."/>
        </authorList>
    </citation>
    <scope>NUCLEOTIDE SEQUENCE</scope>
    <source>
        <strain evidence="2">Houghton</strain>
    </source>
</reference>
<dbReference type="EMBL" id="HG671991">
    <property type="protein sequence ID" value="CDI82053.1"/>
    <property type="molecule type" value="Genomic_DNA"/>
</dbReference>
<dbReference type="RefSeq" id="XP_013248414.1">
    <property type="nucleotide sequence ID" value="XM_013392960.1"/>
</dbReference>
<keyword evidence="3" id="KW-1185">Reference proteome</keyword>
<feature type="region of interest" description="Disordered" evidence="1">
    <location>
        <begin position="315"/>
        <end position="361"/>
    </location>
</feature>
<feature type="region of interest" description="Disordered" evidence="1">
    <location>
        <begin position="374"/>
        <end position="439"/>
    </location>
</feature>
<feature type="region of interest" description="Disordered" evidence="1">
    <location>
        <begin position="34"/>
        <end position="54"/>
    </location>
</feature>
<evidence type="ECO:0000313" key="3">
    <source>
        <dbReference type="Proteomes" id="UP000018050"/>
    </source>
</evidence>
<feature type="compositionally biased region" description="Polar residues" evidence="1">
    <location>
        <begin position="430"/>
        <end position="439"/>
    </location>
</feature>
<feature type="region of interest" description="Disordered" evidence="1">
    <location>
        <begin position="79"/>
        <end position="98"/>
    </location>
</feature>
<feature type="compositionally biased region" description="Polar residues" evidence="1">
    <location>
        <begin position="389"/>
        <end position="406"/>
    </location>
</feature>
<dbReference type="AlphaFoldDB" id="U6GS27"/>
<proteinExistence type="predicted"/>
<organism evidence="2 3">
    <name type="scientific">Eimeria acervulina</name>
    <name type="common">Coccidian parasite</name>
    <dbReference type="NCBI Taxonomy" id="5801"/>
    <lineage>
        <taxon>Eukaryota</taxon>
        <taxon>Sar</taxon>
        <taxon>Alveolata</taxon>
        <taxon>Apicomplexa</taxon>
        <taxon>Conoidasida</taxon>
        <taxon>Coccidia</taxon>
        <taxon>Eucoccidiorida</taxon>
        <taxon>Eimeriorina</taxon>
        <taxon>Eimeriidae</taxon>
        <taxon>Eimeria</taxon>
    </lineage>
</organism>
<gene>
    <name evidence="2" type="ORF">EAH_00064460</name>
</gene>
<dbReference type="VEuPathDB" id="ToxoDB:EAH_00064460"/>